<dbReference type="PROSITE" id="PS00635">
    <property type="entry name" value="PILI_CHAPERONE"/>
    <property type="match status" value="1"/>
</dbReference>
<evidence type="ECO:0000259" key="11">
    <source>
        <dbReference type="Pfam" id="PF02753"/>
    </source>
</evidence>
<evidence type="ECO:0000313" key="12">
    <source>
        <dbReference type="EMBL" id="MEO3990219.1"/>
    </source>
</evidence>
<evidence type="ECO:0000259" key="10">
    <source>
        <dbReference type="Pfam" id="PF00345"/>
    </source>
</evidence>
<dbReference type="InterPro" id="IPR036316">
    <property type="entry name" value="Pili_assmbl_chap_C_dom_sf"/>
</dbReference>
<dbReference type="InterPro" id="IPR013783">
    <property type="entry name" value="Ig-like_fold"/>
</dbReference>
<dbReference type="EMBL" id="JAYMYY010000002">
    <property type="protein sequence ID" value="MEO3990219.1"/>
    <property type="molecule type" value="Genomic_DNA"/>
</dbReference>
<keyword evidence="7" id="KW-0393">Immunoglobulin domain</keyword>
<dbReference type="InterPro" id="IPR050643">
    <property type="entry name" value="Periplasmic_pilus_chap"/>
</dbReference>
<dbReference type="Proteomes" id="UP001444146">
    <property type="component" value="Unassembled WGS sequence"/>
</dbReference>
<dbReference type="InterPro" id="IPR016147">
    <property type="entry name" value="Pili_assmbl_chaperone_N"/>
</dbReference>
<accession>A0ABV0HIC5</accession>
<evidence type="ECO:0000313" key="13">
    <source>
        <dbReference type="Proteomes" id="UP001444146"/>
    </source>
</evidence>
<evidence type="ECO:0000256" key="6">
    <source>
        <dbReference type="ARBA" id="ARBA00023186"/>
    </source>
</evidence>
<evidence type="ECO:0000256" key="7">
    <source>
        <dbReference type="ARBA" id="ARBA00023319"/>
    </source>
</evidence>
<evidence type="ECO:0000256" key="3">
    <source>
        <dbReference type="ARBA" id="ARBA00022558"/>
    </source>
</evidence>
<dbReference type="PRINTS" id="PR00969">
    <property type="entry name" value="CHAPERONPILI"/>
</dbReference>
<dbReference type="InterPro" id="IPR001829">
    <property type="entry name" value="Pili_assmbl_chaperone_bac"/>
</dbReference>
<evidence type="ECO:0000256" key="9">
    <source>
        <dbReference type="SAM" id="SignalP"/>
    </source>
</evidence>
<dbReference type="SUPFAM" id="SSF49584">
    <property type="entry name" value="Periplasmic chaperone C-domain"/>
    <property type="match status" value="1"/>
</dbReference>
<gene>
    <name evidence="12" type="ORF">VSR74_10365</name>
</gene>
<dbReference type="PANTHER" id="PTHR30251:SF5">
    <property type="entry name" value="FIMBRIAL CHAPARONE PROTEIN"/>
    <property type="match status" value="1"/>
</dbReference>
<dbReference type="InterPro" id="IPR016148">
    <property type="entry name" value="Pili_assmbl_chaperone_C"/>
</dbReference>
<feature type="chain" id="PRO_5047418021" evidence="9">
    <location>
        <begin position="21"/>
        <end position="243"/>
    </location>
</feature>
<comment type="subcellular location">
    <subcellularLocation>
        <location evidence="1 8">Periplasm</location>
    </subcellularLocation>
</comment>
<proteinExistence type="inferred from homology"/>
<dbReference type="InterPro" id="IPR008962">
    <property type="entry name" value="PapD-like_sf"/>
</dbReference>
<feature type="domain" description="Pili assembly chaperone C-terminal" evidence="11">
    <location>
        <begin position="165"/>
        <end position="222"/>
    </location>
</feature>
<dbReference type="Pfam" id="PF00345">
    <property type="entry name" value="PapD_N"/>
    <property type="match status" value="1"/>
</dbReference>
<evidence type="ECO:0000256" key="5">
    <source>
        <dbReference type="ARBA" id="ARBA00022764"/>
    </source>
</evidence>
<evidence type="ECO:0000256" key="8">
    <source>
        <dbReference type="RuleBase" id="RU003918"/>
    </source>
</evidence>
<feature type="domain" description="Pili assembly chaperone N-terminal" evidence="10">
    <location>
        <begin position="22"/>
        <end position="142"/>
    </location>
</feature>
<comment type="caution">
    <text evidence="12">The sequence shown here is derived from an EMBL/GenBank/DDBJ whole genome shotgun (WGS) entry which is preliminary data.</text>
</comment>
<protein>
    <submittedName>
        <fullName evidence="12">Molecular chaperone</fullName>
    </submittedName>
</protein>
<reference evidence="12 13" key="1">
    <citation type="submission" date="2024-01" db="EMBL/GenBank/DDBJ databases">
        <title>Pseudocitrobacter sp. Endophytic strain Cyp-38L.</title>
        <authorList>
            <person name="Amer M.A."/>
            <person name="Hamed S.M."/>
        </authorList>
    </citation>
    <scope>NUCLEOTIDE SEQUENCE [LARGE SCALE GENOMIC DNA]</scope>
    <source>
        <strain evidence="12 13">Cyp38S</strain>
    </source>
</reference>
<evidence type="ECO:0000256" key="2">
    <source>
        <dbReference type="ARBA" id="ARBA00007399"/>
    </source>
</evidence>
<organism evidence="12 13">
    <name type="scientific">Pseudocitrobacter cyperus</name>
    <dbReference type="NCBI Taxonomy" id="3112843"/>
    <lineage>
        <taxon>Bacteria</taxon>
        <taxon>Pseudomonadati</taxon>
        <taxon>Pseudomonadota</taxon>
        <taxon>Gammaproteobacteria</taxon>
        <taxon>Enterobacterales</taxon>
        <taxon>Enterobacteriaceae</taxon>
        <taxon>Pseudocitrobacter</taxon>
    </lineage>
</organism>
<sequence length="243" mass="27232">MTISKSLSLFLVILPLACQAAIQPDRTRIIFNASDKAASLKLENQSKRLPYLAYSWIENDQGKKDDTYFTALPPIQRLEPNATTQVRVVKQENVRTLPADRESLFYFNVREVPPNPENNGDHAIVQLAVQSRLKLFWRPAGLKKKPGVEVEQQLTAAQQNGALRVQNPTGYYITLAWFGKDLSRLFPGFNSTMIAPFSAVTLNTGNYSGDTFSLGYMDDYGGMRMLNVRCHGQCVVAAVEKQK</sequence>
<feature type="signal peptide" evidence="9">
    <location>
        <begin position="1"/>
        <end position="20"/>
    </location>
</feature>
<dbReference type="PANTHER" id="PTHR30251">
    <property type="entry name" value="PILUS ASSEMBLY CHAPERONE"/>
    <property type="match status" value="1"/>
</dbReference>
<dbReference type="Pfam" id="PF02753">
    <property type="entry name" value="PapD_C"/>
    <property type="match status" value="1"/>
</dbReference>
<keyword evidence="4 9" id="KW-0732">Signal</keyword>
<comment type="similarity">
    <text evidence="2 8">Belongs to the periplasmic pilus chaperone family.</text>
</comment>
<dbReference type="RefSeq" id="WP_347794658.1">
    <property type="nucleotide sequence ID" value="NZ_JAYMYY010000002.1"/>
</dbReference>
<keyword evidence="3" id="KW-1029">Fimbrium biogenesis</keyword>
<keyword evidence="5" id="KW-0574">Periplasm</keyword>
<evidence type="ECO:0000256" key="4">
    <source>
        <dbReference type="ARBA" id="ARBA00022729"/>
    </source>
</evidence>
<dbReference type="Gene3D" id="2.60.40.10">
    <property type="entry name" value="Immunoglobulins"/>
    <property type="match status" value="2"/>
</dbReference>
<keyword evidence="13" id="KW-1185">Reference proteome</keyword>
<dbReference type="SUPFAM" id="SSF49354">
    <property type="entry name" value="PapD-like"/>
    <property type="match status" value="1"/>
</dbReference>
<name>A0ABV0HIC5_9ENTR</name>
<keyword evidence="6 8" id="KW-0143">Chaperone</keyword>
<evidence type="ECO:0000256" key="1">
    <source>
        <dbReference type="ARBA" id="ARBA00004418"/>
    </source>
</evidence>
<dbReference type="InterPro" id="IPR018046">
    <property type="entry name" value="Pili_assmbl_chaperone_CS"/>
</dbReference>